<sequence length="48" mass="5448">MYLHYDSIQKTYLSFVFAKKMVRGSIYERPLSLGGKRPFVSSDGSCPS</sequence>
<comment type="caution">
    <text evidence="1">The sequence shown here is derived from an EMBL/GenBank/DDBJ whole genome shotgun (WGS) entry which is preliminary data.</text>
</comment>
<organism evidence="1 2">
    <name type="scientific">Paraprevotella clara YIT 11840</name>
    <dbReference type="NCBI Taxonomy" id="762968"/>
    <lineage>
        <taxon>Bacteria</taxon>
        <taxon>Pseudomonadati</taxon>
        <taxon>Bacteroidota</taxon>
        <taxon>Bacteroidia</taxon>
        <taxon>Bacteroidales</taxon>
        <taxon>Prevotellaceae</taxon>
        <taxon>Paraprevotella</taxon>
    </lineage>
</organism>
<keyword evidence="2" id="KW-1185">Reference proteome</keyword>
<protein>
    <submittedName>
        <fullName evidence="1">Uncharacterized protein</fullName>
    </submittedName>
</protein>
<evidence type="ECO:0000313" key="2">
    <source>
        <dbReference type="Proteomes" id="UP000003598"/>
    </source>
</evidence>
<dbReference type="EMBL" id="AFFY01000016">
    <property type="protein sequence ID" value="EHH01048.1"/>
    <property type="molecule type" value="Genomic_DNA"/>
</dbReference>
<reference evidence="1 2" key="1">
    <citation type="submission" date="2011-03" db="EMBL/GenBank/DDBJ databases">
        <authorList>
            <person name="Weinstock G."/>
            <person name="Sodergren E."/>
            <person name="Clifton S."/>
            <person name="Fulton L."/>
            <person name="Fulton B."/>
            <person name="Courtney L."/>
            <person name="Fronick C."/>
            <person name="Harrison M."/>
            <person name="Strong C."/>
            <person name="Farmer C."/>
            <person name="Delahaunty K."/>
            <person name="Markovic C."/>
            <person name="Hall O."/>
            <person name="Minx P."/>
            <person name="Tomlinson C."/>
            <person name="Mitreva M."/>
            <person name="Hou S."/>
            <person name="Chen J."/>
            <person name="Wollam A."/>
            <person name="Pepin K.H."/>
            <person name="Johnson M."/>
            <person name="Bhonagiri V."/>
            <person name="Zhang X."/>
            <person name="Suruliraj S."/>
            <person name="Warren W."/>
            <person name="Chinwalla A."/>
            <person name="Mardis E.R."/>
            <person name="Wilson R.K."/>
        </authorList>
    </citation>
    <scope>NUCLEOTIDE SEQUENCE [LARGE SCALE GENOMIC DNA]</scope>
    <source>
        <strain evidence="1 2">YIT 11840</strain>
    </source>
</reference>
<proteinExistence type="predicted"/>
<dbReference type="Proteomes" id="UP000003598">
    <property type="component" value="Unassembled WGS sequence"/>
</dbReference>
<gene>
    <name evidence="1" type="ORF">HMPREF9441_01096</name>
</gene>
<name>G5SNT4_9BACT</name>
<dbReference type="AlphaFoldDB" id="G5SNT4"/>
<dbReference type="HOGENOM" id="CLU_3155832_0_0_10"/>
<evidence type="ECO:0000313" key="1">
    <source>
        <dbReference type="EMBL" id="EHH01048.1"/>
    </source>
</evidence>
<accession>G5SNT4</accession>